<gene>
    <name evidence="1" type="ORF">MPNT_230008</name>
</gene>
<comment type="caution">
    <text evidence="1">The sequence shown here is derived from an EMBL/GenBank/DDBJ whole genome shotgun (WGS) entry which is preliminary data.</text>
</comment>
<accession>A0A8J2BTF3</accession>
<keyword evidence="2" id="KW-1185">Reference proteome</keyword>
<dbReference type="AlphaFoldDB" id="A0A8J2BTF3"/>
<dbReference type="Proteomes" id="UP000663859">
    <property type="component" value="Unassembled WGS sequence"/>
</dbReference>
<evidence type="ECO:0000313" key="1">
    <source>
        <dbReference type="EMBL" id="CAF0697757.1"/>
    </source>
</evidence>
<dbReference type="EMBL" id="CAJNOB010000016">
    <property type="protein sequence ID" value="CAF0697757.1"/>
    <property type="molecule type" value="Genomic_DNA"/>
</dbReference>
<evidence type="ECO:0000313" key="2">
    <source>
        <dbReference type="Proteomes" id="UP000663859"/>
    </source>
</evidence>
<sequence>MRSSTGIFSGELGFGPGGRWHTLLFSWGAKIGTMQQALPSTVSSWGPLHVFFFFSVR</sequence>
<name>A0A8J2BTF3_9BACT</name>
<organism evidence="1 2">
    <name type="scientific">Candidatus Methylacidithermus pantelleriae</name>
    <dbReference type="NCBI Taxonomy" id="2744239"/>
    <lineage>
        <taxon>Bacteria</taxon>
        <taxon>Pseudomonadati</taxon>
        <taxon>Verrucomicrobiota</taxon>
        <taxon>Methylacidiphilae</taxon>
        <taxon>Methylacidiphilales</taxon>
        <taxon>Methylacidiphilaceae</taxon>
        <taxon>Candidatus Methylacidithermus</taxon>
    </lineage>
</organism>
<reference evidence="1" key="1">
    <citation type="submission" date="2021-02" db="EMBL/GenBank/DDBJ databases">
        <authorList>
            <person name="Cremers G."/>
            <person name="Picone N."/>
        </authorList>
    </citation>
    <scope>NUCLEOTIDE SEQUENCE</scope>
    <source>
        <strain evidence="1">PQ17</strain>
    </source>
</reference>
<proteinExistence type="predicted"/>
<protein>
    <submittedName>
        <fullName evidence="1">Uncharacterized protein</fullName>
    </submittedName>
</protein>